<keyword evidence="14" id="KW-1185">Reference proteome</keyword>
<keyword evidence="7" id="KW-0804">Transcription</keyword>
<sequence>MTPTFPNSSSSPFPAALNQDQQLQLLYTAKPQSSSSSSLSNHVFTYSIQDQSTCHHREVQQLDYQQEANNFASHGGSYDHSALDVGGHENQSDHTGCSAKWMSSKMRLMRKMMMNPDRMGTQTPAYGHQMKFGDHQKKPSSPMETDHSTTNTSSNNSNNINPIRVCSDCNTTKTPLWRSGPRGPKSLCNACGIRQRKARRAMAAAAAATNGTILASTTSTVIKTKAQHKDKKSNNGHRAQFKKRSKLHTANPSHGRKKKLCFEDFLINLSKNLAFHQVFPQDEKEAAILLMAISCGFVHG</sequence>
<evidence type="ECO:0000256" key="3">
    <source>
        <dbReference type="ARBA" id="ARBA00022771"/>
    </source>
</evidence>
<dbReference type="Proteomes" id="UP000593564">
    <property type="component" value="Unassembled WGS sequence"/>
</dbReference>
<evidence type="ECO:0000313" key="14">
    <source>
        <dbReference type="Proteomes" id="UP000593564"/>
    </source>
</evidence>
<keyword evidence="5" id="KW-0805">Transcription regulation</keyword>
<dbReference type="SMART" id="SM00401">
    <property type="entry name" value="ZnF_GATA"/>
    <property type="match status" value="1"/>
</dbReference>
<reference evidence="14" key="1">
    <citation type="journal article" date="2020" name="Nat. Commun.">
        <title>Genome assembly of wild tea tree DASZ reveals pedigree and selection history of tea varieties.</title>
        <authorList>
            <person name="Zhang W."/>
            <person name="Zhang Y."/>
            <person name="Qiu H."/>
            <person name="Guo Y."/>
            <person name="Wan H."/>
            <person name="Zhang X."/>
            <person name="Scossa F."/>
            <person name="Alseekh S."/>
            <person name="Zhang Q."/>
            <person name="Wang P."/>
            <person name="Xu L."/>
            <person name="Schmidt M.H."/>
            <person name="Jia X."/>
            <person name="Li D."/>
            <person name="Zhu A."/>
            <person name="Guo F."/>
            <person name="Chen W."/>
            <person name="Ni D."/>
            <person name="Usadel B."/>
            <person name="Fernie A.R."/>
            <person name="Wen W."/>
        </authorList>
    </citation>
    <scope>NUCLEOTIDE SEQUENCE [LARGE SCALE GENOMIC DNA]</scope>
    <source>
        <strain evidence="14">cv. G240</strain>
    </source>
</reference>
<evidence type="ECO:0000256" key="10">
    <source>
        <dbReference type="PROSITE-ProRule" id="PRU00094"/>
    </source>
</evidence>
<dbReference type="SMR" id="A0A7J7G7C2"/>
<keyword evidence="4" id="KW-0862">Zinc</keyword>
<reference evidence="13 14" key="2">
    <citation type="submission" date="2020-07" db="EMBL/GenBank/DDBJ databases">
        <title>Genome assembly of wild tea tree DASZ reveals pedigree and selection history of tea varieties.</title>
        <authorList>
            <person name="Zhang W."/>
        </authorList>
    </citation>
    <scope>NUCLEOTIDE SEQUENCE [LARGE SCALE GENOMIC DNA]</scope>
    <source>
        <strain evidence="14">cv. G240</strain>
        <tissue evidence="13">Leaf</tissue>
    </source>
</reference>
<feature type="region of interest" description="Disordered" evidence="11">
    <location>
        <begin position="223"/>
        <end position="255"/>
    </location>
</feature>
<dbReference type="CDD" id="cd00202">
    <property type="entry name" value="ZnF_GATA"/>
    <property type="match status" value="1"/>
</dbReference>
<organism evidence="13 14">
    <name type="scientific">Camellia sinensis</name>
    <name type="common">Tea plant</name>
    <name type="synonym">Thea sinensis</name>
    <dbReference type="NCBI Taxonomy" id="4442"/>
    <lineage>
        <taxon>Eukaryota</taxon>
        <taxon>Viridiplantae</taxon>
        <taxon>Streptophyta</taxon>
        <taxon>Embryophyta</taxon>
        <taxon>Tracheophyta</taxon>
        <taxon>Spermatophyta</taxon>
        <taxon>Magnoliopsida</taxon>
        <taxon>eudicotyledons</taxon>
        <taxon>Gunneridae</taxon>
        <taxon>Pentapetalae</taxon>
        <taxon>asterids</taxon>
        <taxon>Ericales</taxon>
        <taxon>Theaceae</taxon>
        <taxon>Camellia</taxon>
    </lineage>
</organism>
<dbReference type="AlphaFoldDB" id="A0A7J7G7C2"/>
<dbReference type="PANTHER" id="PTHR47255">
    <property type="entry name" value="GATA TRANSCRIPTION FACTOR 22-RELATED"/>
    <property type="match status" value="1"/>
</dbReference>
<comment type="subcellular location">
    <subcellularLocation>
        <location evidence="1">Nucleus</location>
    </subcellularLocation>
</comment>
<feature type="compositionally biased region" description="Low complexity" evidence="11">
    <location>
        <begin position="148"/>
        <end position="159"/>
    </location>
</feature>
<dbReference type="InterPro" id="IPR000679">
    <property type="entry name" value="Znf_GATA"/>
</dbReference>
<dbReference type="PROSITE" id="PS50114">
    <property type="entry name" value="GATA_ZN_FINGER_2"/>
    <property type="match status" value="1"/>
</dbReference>
<dbReference type="PROSITE" id="PS00344">
    <property type="entry name" value="GATA_ZN_FINGER_1"/>
    <property type="match status" value="1"/>
</dbReference>
<dbReference type="SUPFAM" id="SSF57716">
    <property type="entry name" value="Glucocorticoid receptor-like (DNA-binding domain)"/>
    <property type="match status" value="1"/>
</dbReference>
<feature type="compositionally biased region" description="Basic residues" evidence="11">
    <location>
        <begin position="225"/>
        <end position="247"/>
    </location>
</feature>
<dbReference type="GO" id="GO:0006355">
    <property type="term" value="P:regulation of DNA-templated transcription"/>
    <property type="evidence" value="ECO:0007669"/>
    <property type="project" value="InterPro"/>
</dbReference>
<evidence type="ECO:0000256" key="2">
    <source>
        <dbReference type="ARBA" id="ARBA00022723"/>
    </source>
</evidence>
<accession>A0A7J7G7C2</accession>
<name>A0A7J7G7C2_CAMSI</name>
<keyword evidence="6" id="KW-0238">DNA-binding</keyword>
<proteinExistence type="inferred from homology"/>
<dbReference type="GO" id="GO:0008270">
    <property type="term" value="F:zinc ion binding"/>
    <property type="evidence" value="ECO:0007669"/>
    <property type="project" value="UniProtKB-KW"/>
</dbReference>
<evidence type="ECO:0000256" key="7">
    <source>
        <dbReference type="ARBA" id="ARBA00023163"/>
    </source>
</evidence>
<feature type="region of interest" description="Disordered" evidence="11">
    <location>
        <begin position="133"/>
        <end position="159"/>
    </location>
</feature>
<evidence type="ECO:0000256" key="4">
    <source>
        <dbReference type="ARBA" id="ARBA00022833"/>
    </source>
</evidence>
<gene>
    <name evidence="13" type="ORF">HYC85_026335</name>
</gene>
<dbReference type="Pfam" id="PF00320">
    <property type="entry name" value="GATA"/>
    <property type="match status" value="1"/>
</dbReference>
<dbReference type="GO" id="GO:0005634">
    <property type="term" value="C:nucleus"/>
    <property type="evidence" value="ECO:0007669"/>
    <property type="project" value="UniProtKB-SubCell"/>
</dbReference>
<dbReference type="PANTHER" id="PTHR47255:SF4">
    <property type="entry name" value="GATA ZINC FINGER DOMAIN-CONTAINING PROTEIN 12"/>
    <property type="match status" value="1"/>
</dbReference>
<keyword evidence="2" id="KW-0479">Metal-binding</keyword>
<evidence type="ECO:0000256" key="1">
    <source>
        <dbReference type="ARBA" id="ARBA00004123"/>
    </source>
</evidence>
<keyword evidence="8" id="KW-0539">Nucleus</keyword>
<comment type="similarity">
    <text evidence="9">Belongs to the type IV zinc-finger family. Class B subfamily.</text>
</comment>
<comment type="caution">
    <text evidence="13">The sequence shown here is derived from an EMBL/GenBank/DDBJ whole genome shotgun (WGS) entry which is preliminary data.</text>
</comment>
<dbReference type="InterPro" id="IPR013088">
    <property type="entry name" value="Znf_NHR/GATA"/>
</dbReference>
<evidence type="ECO:0000256" key="5">
    <source>
        <dbReference type="ARBA" id="ARBA00023015"/>
    </source>
</evidence>
<evidence type="ECO:0000256" key="6">
    <source>
        <dbReference type="ARBA" id="ARBA00023125"/>
    </source>
</evidence>
<protein>
    <recommendedName>
        <fullName evidence="12">GATA-type domain-containing protein</fullName>
    </recommendedName>
</protein>
<dbReference type="Gene3D" id="3.30.50.10">
    <property type="entry name" value="Erythroid Transcription Factor GATA-1, subunit A"/>
    <property type="match status" value="1"/>
</dbReference>
<dbReference type="InterPro" id="IPR052138">
    <property type="entry name" value="GATA_ZnFinger_Domain"/>
</dbReference>
<dbReference type="FunFam" id="3.30.50.10:FF:000055">
    <property type="entry name" value="GATA transcription factor 21"/>
    <property type="match status" value="1"/>
</dbReference>
<dbReference type="EMBL" id="JACBKZ010000013">
    <property type="protein sequence ID" value="KAF5935206.1"/>
    <property type="molecule type" value="Genomic_DNA"/>
</dbReference>
<evidence type="ECO:0000259" key="12">
    <source>
        <dbReference type="PROSITE" id="PS50114"/>
    </source>
</evidence>
<evidence type="ECO:0000313" key="13">
    <source>
        <dbReference type="EMBL" id="KAF5935206.1"/>
    </source>
</evidence>
<evidence type="ECO:0000256" key="8">
    <source>
        <dbReference type="ARBA" id="ARBA00023242"/>
    </source>
</evidence>
<evidence type="ECO:0000256" key="9">
    <source>
        <dbReference type="ARBA" id="ARBA00024019"/>
    </source>
</evidence>
<evidence type="ECO:0000256" key="11">
    <source>
        <dbReference type="SAM" id="MobiDB-lite"/>
    </source>
</evidence>
<dbReference type="GO" id="GO:0000976">
    <property type="term" value="F:transcription cis-regulatory region binding"/>
    <property type="evidence" value="ECO:0007669"/>
    <property type="project" value="UniProtKB-ARBA"/>
</dbReference>
<keyword evidence="3 10" id="KW-0863">Zinc-finger</keyword>
<feature type="domain" description="GATA-type" evidence="12">
    <location>
        <begin position="160"/>
        <end position="196"/>
    </location>
</feature>